<dbReference type="Gene3D" id="2.20.28.290">
    <property type="match status" value="1"/>
</dbReference>
<evidence type="ECO:0000259" key="14">
    <source>
        <dbReference type="Pfam" id="PF13603"/>
    </source>
</evidence>
<dbReference type="HAMAP" id="MF_00049_B">
    <property type="entry name" value="Leu_tRNA_synth_B"/>
    <property type="match status" value="1"/>
</dbReference>
<dbReference type="PROSITE" id="PS00178">
    <property type="entry name" value="AA_TRNA_LIGASE_I"/>
    <property type="match status" value="1"/>
</dbReference>
<dbReference type="InterPro" id="IPR001412">
    <property type="entry name" value="aa-tRNA-synth_I_CS"/>
</dbReference>
<gene>
    <name evidence="9" type="primary">leuS</name>
    <name evidence="15" type="ORF">SAMN04488003_12238</name>
</gene>
<dbReference type="InterPro" id="IPR002302">
    <property type="entry name" value="Leu-tRNA-ligase"/>
</dbReference>
<evidence type="ECO:0000313" key="15">
    <source>
        <dbReference type="EMBL" id="SEN59857.1"/>
    </source>
</evidence>
<dbReference type="PRINTS" id="PR00985">
    <property type="entry name" value="TRNASYNTHLEU"/>
</dbReference>
<dbReference type="EC" id="6.1.1.4" evidence="9"/>
<feature type="domain" description="Methionyl/Valyl/Leucyl/Isoleucyl-tRNA synthetase anticodon-binding" evidence="12">
    <location>
        <begin position="696"/>
        <end position="814"/>
    </location>
</feature>
<dbReference type="Gene3D" id="3.10.20.590">
    <property type="match status" value="1"/>
</dbReference>
<dbReference type="Gene3D" id="1.10.730.10">
    <property type="entry name" value="Isoleucyl-tRNA Synthetase, Domain 1"/>
    <property type="match status" value="2"/>
</dbReference>
<feature type="domain" description="Methionyl/Leucyl tRNA synthetase" evidence="13">
    <location>
        <begin position="36"/>
        <end position="171"/>
    </location>
</feature>
<feature type="short sequence motif" description="'KMSKS' region" evidence="9">
    <location>
        <begin position="623"/>
        <end position="627"/>
    </location>
</feature>
<keyword evidence="3 9" id="KW-0436">Ligase</keyword>
<comment type="subcellular location">
    <subcellularLocation>
        <location evidence="9">Cytoplasm</location>
    </subcellularLocation>
</comment>
<dbReference type="Gene3D" id="3.40.50.620">
    <property type="entry name" value="HUPs"/>
    <property type="match status" value="2"/>
</dbReference>
<accession>A0A1H8HUX6</accession>
<dbReference type="GO" id="GO:0005829">
    <property type="term" value="C:cytosol"/>
    <property type="evidence" value="ECO:0007669"/>
    <property type="project" value="TreeGrafter"/>
</dbReference>
<dbReference type="STRING" id="245187.SAMN04488003_12238"/>
<dbReference type="OrthoDB" id="9810365at2"/>
<dbReference type="InterPro" id="IPR014729">
    <property type="entry name" value="Rossmann-like_a/b/a_fold"/>
</dbReference>
<evidence type="ECO:0000256" key="8">
    <source>
        <dbReference type="ARBA" id="ARBA00047469"/>
    </source>
</evidence>
<evidence type="ECO:0000256" key="1">
    <source>
        <dbReference type="ARBA" id="ARBA00005594"/>
    </source>
</evidence>
<evidence type="ECO:0000256" key="3">
    <source>
        <dbReference type="ARBA" id="ARBA00022598"/>
    </source>
</evidence>
<dbReference type="SUPFAM" id="SSF50677">
    <property type="entry name" value="ValRS/IleRS/LeuRS editing domain"/>
    <property type="match status" value="1"/>
</dbReference>
<keyword evidence="7 9" id="KW-0030">Aminoacyl-tRNA synthetase</keyword>
<dbReference type="Gene3D" id="3.90.740.10">
    <property type="entry name" value="Valyl/Leucyl/Isoleucyl-tRNA synthetase, editing domain"/>
    <property type="match status" value="1"/>
</dbReference>
<evidence type="ECO:0000256" key="6">
    <source>
        <dbReference type="ARBA" id="ARBA00022917"/>
    </source>
</evidence>
<keyword evidence="5 9" id="KW-0067">ATP-binding</keyword>
<dbReference type="PANTHER" id="PTHR43740">
    <property type="entry name" value="LEUCYL-TRNA SYNTHETASE"/>
    <property type="match status" value="1"/>
</dbReference>
<evidence type="ECO:0000313" key="16">
    <source>
        <dbReference type="Proteomes" id="UP000199585"/>
    </source>
</evidence>
<dbReference type="InterPro" id="IPR015413">
    <property type="entry name" value="Methionyl/Leucyl_tRNA_Synth"/>
</dbReference>
<dbReference type="PANTHER" id="PTHR43740:SF2">
    <property type="entry name" value="LEUCINE--TRNA LIGASE, MITOCHONDRIAL"/>
    <property type="match status" value="1"/>
</dbReference>
<feature type="domain" description="Aminoacyl-tRNA synthetase class Ia" evidence="11">
    <location>
        <begin position="623"/>
        <end position="662"/>
    </location>
</feature>
<dbReference type="GO" id="GO:0005524">
    <property type="term" value="F:ATP binding"/>
    <property type="evidence" value="ECO:0007669"/>
    <property type="project" value="UniProtKB-UniRule"/>
</dbReference>
<dbReference type="FunFam" id="1.10.730.10:FF:000002">
    <property type="entry name" value="Leucine--tRNA ligase"/>
    <property type="match status" value="1"/>
</dbReference>
<dbReference type="EMBL" id="FOCI01000022">
    <property type="protein sequence ID" value="SEN59857.1"/>
    <property type="molecule type" value="Genomic_DNA"/>
</dbReference>
<dbReference type="InterPro" id="IPR009080">
    <property type="entry name" value="tRNAsynth_Ia_anticodon-bd"/>
</dbReference>
<dbReference type="CDD" id="cd00812">
    <property type="entry name" value="LeuRS_core"/>
    <property type="match status" value="1"/>
</dbReference>
<dbReference type="GO" id="GO:0006429">
    <property type="term" value="P:leucyl-tRNA aminoacylation"/>
    <property type="evidence" value="ECO:0007669"/>
    <property type="project" value="UniProtKB-UniRule"/>
</dbReference>
<evidence type="ECO:0000256" key="9">
    <source>
        <dbReference type="HAMAP-Rule" id="MF_00049"/>
    </source>
</evidence>
<dbReference type="AlphaFoldDB" id="A0A1H8HUX6"/>
<feature type="domain" description="Aminoacyl-tRNA synthetase class Ia" evidence="11">
    <location>
        <begin position="425"/>
        <end position="581"/>
    </location>
</feature>
<dbReference type="Pfam" id="PF08264">
    <property type="entry name" value="Anticodon_1"/>
    <property type="match status" value="1"/>
</dbReference>
<protein>
    <recommendedName>
        <fullName evidence="9">Leucine--tRNA ligase</fullName>
        <ecNumber evidence="9">6.1.1.4</ecNumber>
    </recommendedName>
    <alternativeName>
        <fullName evidence="9">Leucyl-tRNA synthetase</fullName>
        <shortName evidence="9">LeuRS</shortName>
    </alternativeName>
</protein>
<feature type="short sequence motif" description="'HIGH' region" evidence="9">
    <location>
        <begin position="41"/>
        <end position="51"/>
    </location>
</feature>
<dbReference type="SUPFAM" id="SSF52374">
    <property type="entry name" value="Nucleotidylyl transferase"/>
    <property type="match status" value="1"/>
</dbReference>
<keyword evidence="2 9" id="KW-0963">Cytoplasm</keyword>
<dbReference type="InterPro" id="IPR025709">
    <property type="entry name" value="Leu_tRNA-synth_edit"/>
</dbReference>
<evidence type="ECO:0000259" key="13">
    <source>
        <dbReference type="Pfam" id="PF09334"/>
    </source>
</evidence>
<evidence type="ECO:0000256" key="7">
    <source>
        <dbReference type="ARBA" id="ARBA00023146"/>
    </source>
</evidence>
<evidence type="ECO:0000259" key="12">
    <source>
        <dbReference type="Pfam" id="PF08264"/>
    </source>
</evidence>
<keyword evidence="6 9" id="KW-0648">Protein biosynthesis</keyword>
<dbReference type="Pfam" id="PF00133">
    <property type="entry name" value="tRNA-synt_1"/>
    <property type="match status" value="2"/>
</dbReference>
<dbReference type="NCBIfam" id="TIGR00396">
    <property type="entry name" value="leuS_bact"/>
    <property type="match status" value="1"/>
</dbReference>
<evidence type="ECO:0000256" key="10">
    <source>
        <dbReference type="RuleBase" id="RU363035"/>
    </source>
</evidence>
<keyword evidence="4 9" id="KW-0547">Nucleotide-binding</keyword>
<keyword evidence="16" id="KW-1185">Reference proteome</keyword>
<dbReference type="SUPFAM" id="SSF47323">
    <property type="entry name" value="Anticodon-binding domain of a subclass of class I aminoacyl-tRNA synthetases"/>
    <property type="match status" value="1"/>
</dbReference>
<dbReference type="InterPro" id="IPR013155">
    <property type="entry name" value="M/V/L/I-tRNA-synth_anticd-bd"/>
</dbReference>
<dbReference type="GO" id="GO:0002161">
    <property type="term" value="F:aminoacyl-tRNA deacylase activity"/>
    <property type="evidence" value="ECO:0007669"/>
    <property type="project" value="InterPro"/>
</dbReference>
<dbReference type="GO" id="GO:0004823">
    <property type="term" value="F:leucine-tRNA ligase activity"/>
    <property type="evidence" value="ECO:0007669"/>
    <property type="project" value="UniProtKB-UniRule"/>
</dbReference>
<evidence type="ECO:0000256" key="5">
    <source>
        <dbReference type="ARBA" id="ARBA00022840"/>
    </source>
</evidence>
<name>A0A1H8HUX6_9RHOB</name>
<organism evidence="15 16">
    <name type="scientific">Loktanella fryxellensis</name>
    <dbReference type="NCBI Taxonomy" id="245187"/>
    <lineage>
        <taxon>Bacteria</taxon>
        <taxon>Pseudomonadati</taxon>
        <taxon>Pseudomonadota</taxon>
        <taxon>Alphaproteobacteria</taxon>
        <taxon>Rhodobacterales</taxon>
        <taxon>Roseobacteraceae</taxon>
        <taxon>Loktanella</taxon>
    </lineage>
</organism>
<dbReference type="RefSeq" id="WP_089904910.1">
    <property type="nucleotide sequence ID" value="NZ_FOCI01000022.1"/>
</dbReference>
<reference evidence="15 16" key="1">
    <citation type="submission" date="2016-10" db="EMBL/GenBank/DDBJ databases">
        <authorList>
            <person name="de Groot N.N."/>
        </authorList>
    </citation>
    <scope>NUCLEOTIDE SEQUENCE [LARGE SCALE GENOMIC DNA]</scope>
    <source>
        <strain evidence="15 16">DSM 16213</strain>
    </source>
</reference>
<evidence type="ECO:0000256" key="2">
    <source>
        <dbReference type="ARBA" id="ARBA00022490"/>
    </source>
</evidence>
<comment type="catalytic activity">
    <reaction evidence="8 9">
        <text>tRNA(Leu) + L-leucine + ATP = L-leucyl-tRNA(Leu) + AMP + diphosphate</text>
        <dbReference type="Rhea" id="RHEA:11688"/>
        <dbReference type="Rhea" id="RHEA-COMP:9613"/>
        <dbReference type="Rhea" id="RHEA-COMP:9622"/>
        <dbReference type="ChEBI" id="CHEBI:30616"/>
        <dbReference type="ChEBI" id="CHEBI:33019"/>
        <dbReference type="ChEBI" id="CHEBI:57427"/>
        <dbReference type="ChEBI" id="CHEBI:78442"/>
        <dbReference type="ChEBI" id="CHEBI:78494"/>
        <dbReference type="ChEBI" id="CHEBI:456215"/>
        <dbReference type="EC" id="6.1.1.4"/>
    </reaction>
</comment>
<dbReference type="CDD" id="cd07958">
    <property type="entry name" value="Anticodon_Ia_Leu_BEm"/>
    <property type="match status" value="1"/>
</dbReference>
<dbReference type="InterPro" id="IPR002300">
    <property type="entry name" value="aa-tRNA-synth_Ia"/>
</dbReference>
<evidence type="ECO:0000256" key="4">
    <source>
        <dbReference type="ARBA" id="ARBA00022741"/>
    </source>
</evidence>
<comment type="similarity">
    <text evidence="1 9 10">Belongs to the class-I aminoacyl-tRNA synthetase family.</text>
</comment>
<dbReference type="Proteomes" id="UP000199585">
    <property type="component" value="Unassembled WGS sequence"/>
</dbReference>
<proteinExistence type="inferred from homology"/>
<dbReference type="Pfam" id="PF09334">
    <property type="entry name" value="tRNA-synt_1g"/>
    <property type="match status" value="1"/>
</dbReference>
<feature type="domain" description="Leucyl-tRNA synthetase editing" evidence="14">
    <location>
        <begin position="221"/>
        <end position="400"/>
    </location>
</feature>
<sequence>MTTYSPSDIEARWQAAWTAADAFKAVPSRDKPKYYVLEMFPYPSGRIHIGHVRNYTMGDVIARYKIATGHNVLHPMGWDAFGMPAENAAMASGGHPRDWTYKNIADMRDQMKPLGLSIDWSRELATCDPEYYGQQQALFLDFLEKGLIYRKKAVVNWDPVDMTVLANEQVEDGRGWRSGALVERRELTQWFFKISDHSEALLAGLDGLDNWPAKVKLMQSNWIGKSRGLQFSFGLVNGPEGHDRVEVYTTRPDTLLGASFVGISPDHPLAKALERDDPEVAAFCADVRKGGTTEEALEKAEKRGFDTGLRVRHPFDTAWELPVYIANFILMDYGTGAVFGCPAHDARDFEFATKYELPIIATFLPSEEAEEHLTDAYVPTKAERVFYNRGFAGEAWQTGAEAVDAAIAFCEANGVGHGVTKFRLRDWGLSRQRYWGCPIPVVHCDTCGVVPEDKANLPIELPYDVSFDVPGNPLDRHPTWRDCACPRCGAQARRETDTMDTFVDSSWYYARFTAPRADTPTVAEDAAYWMNVDQYIGGIEHAILHLLYSRFFARAMHMTGHLPASASEPFDALFTQGMVTHAIYTTQRGDGRPVYHYPEEVTLRDGGAYLADGTQVTVIPSAKMSKSKNNVVDPVNIVQQYGADTARWFVLSDSPPERDVEWTAAGAEATSKHLARVWRIVDEITRSDAVGDAAADQALLRDMHRAIRDVTLGIESFGFNAAIARLYAFTNTLQRSQASVAVRRQAAMVLAQLMSPMTPHLAEEVWAMLGGSGLILNAPWPQADAAMLVDAEVTLPIQINGKRKAEITVAADADAGTVEALVLALEAVQRNLDGATPKKIIVVAGRIVNIVV</sequence>
<feature type="binding site" evidence="9">
    <location>
        <position position="626"/>
    </location>
    <ligand>
        <name>ATP</name>
        <dbReference type="ChEBI" id="CHEBI:30616"/>
    </ligand>
</feature>
<dbReference type="InterPro" id="IPR009008">
    <property type="entry name" value="Val/Leu/Ile-tRNA-synth_edit"/>
</dbReference>
<dbReference type="Pfam" id="PF13603">
    <property type="entry name" value="tRNA-synt_1_2"/>
    <property type="match status" value="1"/>
</dbReference>
<evidence type="ECO:0000259" key="11">
    <source>
        <dbReference type="Pfam" id="PF00133"/>
    </source>
</evidence>